<keyword evidence="1" id="KW-0547">Nucleotide-binding</keyword>
<dbReference type="Proteomes" id="UP000254429">
    <property type="component" value="Unassembled WGS sequence"/>
</dbReference>
<dbReference type="GO" id="GO:0005524">
    <property type="term" value="F:ATP binding"/>
    <property type="evidence" value="ECO:0007669"/>
    <property type="project" value="UniProtKB-KW"/>
</dbReference>
<accession>A0A377DLP3</accession>
<evidence type="ECO:0000313" key="2">
    <source>
        <dbReference type="Proteomes" id="UP000254429"/>
    </source>
</evidence>
<dbReference type="EMBL" id="UGFG01000001">
    <property type="protein sequence ID" value="STM37049.1"/>
    <property type="molecule type" value="Genomic_DNA"/>
</dbReference>
<gene>
    <name evidence="1" type="primary">yghR_1</name>
    <name evidence="1" type="ORF">NCTC8500_00765</name>
</gene>
<reference evidence="1 2" key="1">
    <citation type="submission" date="2018-06" db="EMBL/GenBank/DDBJ databases">
        <authorList>
            <consortium name="Pathogen Informatics"/>
            <person name="Doyle S."/>
        </authorList>
    </citation>
    <scope>NUCLEOTIDE SEQUENCE [LARGE SCALE GENOMIC DNA]</scope>
    <source>
        <strain evidence="1 2">NCTC8500</strain>
    </source>
</reference>
<keyword evidence="1" id="KW-0067">ATP-binding</keyword>
<evidence type="ECO:0000313" key="1">
    <source>
        <dbReference type="EMBL" id="STM37049.1"/>
    </source>
</evidence>
<dbReference type="AlphaFoldDB" id="A0A377DLP3"/>
<proteinExistence type="predicted"/>
<sequence length="41" mass="4267">MDALQTQTVNSTTAPQPNYIPGLIAVVGCDGTGKSTLTTDW</sequence>
<protein>
    <submittedName>
        <fullName evidence="1">ATP-binding protein yghR</fullName>
    </submittedName>
</protein>
<name>A0A377DLP3_ECOLX</name>
<organism evidence="1 2">
    <name type="scientific">Escherichia coli</name>
    <dbReference type="NCBI Taxonomy" id="562"/>
    <lineage>
        <taxon>Bacteria</taxon>
        <taxon>Pseudomonadati</taxon>
        <taxon>Pseudomonadota</taxon>
        <taxon>Gammaproteobacteria</taxon>
        <taxon>Enterobacterales</taxon>
        <taxon>Enterobacteriaceae</taxon>
        <taxon>Escherichia</taxon>
    </lineage>
</organism>